<protein>
    <submittedName>
        <fullName evidence="2">Uncharacterized protein</fullName>
    </submittedName>
</protein>
<evidence type="ECO:0000256" key="1">
    <source>
        <dbReference type="SAM" id="MobiDB-lite"/>
    </source>
</evidence>
<name>A0A4V0NEH2_SORCE</name>
<evidence type="ECO:0000313" key="2">
    <source>
        <dbReference type="EMBL" id="AUX26162.1"/>
    </source>
</evidence>
<proteinExistence type="predicted"/>
<dbReference type="AlphaFoldDB" id="A0A4V0NEH2"/>
<dbReference type="OrthoDB" id="5494368at2"/>
<dbReference type="Proteomes" id="UP000295781">
    <property type="component" value="Chromosome"/>
</dbReference>
<sequence length="294" mass="31783">MADVPVLSTLTLPPQLETADVLALRDQLAARIAAVLRPMKGRERADSEVALPEGLEPLDALPPHIELSWRRFDAAAQELQAFRARRADALANEAHTASDASEQSAANADADDRWRAFEQWNAGAAGLSDDGESPSPSEARWLYAQLFPAPEGLRFITRRPRAQWTAMVQRMSVLQGERAQAVIAGFGGARHMKQLAAAHARFGKAFGFTAVVQPAGGPSDGRPQWVTAREALRALLQRIEGHADPEIAGSEALVAFLLAPYVELLDDVARDRRRARPKKGEPAPALPSGASDMP</sequence>
<accession>A0A4V0NEH2</accession>
<reference evidence="2 3" key="1">
    <citation type="submission" date="2015-09" db="EMBL/GenBank/DDBJ databases">
        <title>Sorangium comparison.</title>
        <authorList>
            <person name="Zaburannyi N."/>
            <person name="Bunk B."/>
            <person name="Overmann J."/>
            <person name="Mueller R."/>
        </authorList>
    </citation>
    <scope>NUCLEOTIDE SEQUENCE [LARGE SCALE GENOMIC DNA]</scope>
    <source>
        <strain evidence="2 3">So ceGT47</strain>
    </source>
</reference>
<evidence type="ECO:0000313" key="3">
    <source>
        <dbReference type="Proteomes" id="UP000295781"/>
    </source>
</evidence>
<dbReference type="RefSeq" id="WP_129353580.1">
    <property type="nucleotide sequence ID" value="NZ_CP012670.1"/>
</dbReference>
<organism evidence="2 3">
    <name type="scientific">Sorangium cellulosum</name>
    <name type="common">Polyangium cellulosum</name>
    <dbReference type="NCBI Taxonomy" id="56"/>
    <lineage>
        <taxon>Bacteria</taxon>
        <taxon>Pseudomonadati</taxon>
        <taxon>Myxococcota</taxon>
        <taxon>Polyangia</taxon>
        <taxon>Polyangiales</taxon>
        <taxon>Polyangiaceae</taxon>
        <taxon>Sorangium</taxon>
    </lineage>
</organism>
<dbReference type="EMBL" id="CP012670">
    <property type="protein sequence ID" value="AUX26162.1"/>
    <property type="molecule type" value="Genomic_DNA"/>
</dbReference>
<feature type="region of interest" description="Disordered" evidence="1">
    <location>
        <begin position="271"/>
        <end position="294"/>
    </location>
</feature>
<gene>
    <name evidence="2" type="ORF">SOCEGT47_067230</name>
</gene>